<dbReference type="Pfam" id="PF23164">
    <property type="entry name" value="UBL_AVO1"/>
    <property type="match status" value="1"/>
</dbReference>
<reference evidence="5" key="2">
    <citation type="submission" date="2009-11" db="EMBL/GenBank/DDBJ databases">
        <title>The Genome Sequence of Allomyces macrogynus strain ATCC 38327.</title>
        <authorList>
            <consortium name="The Broad Institute Genome Sequencing Platform"/>
            <person name="Russ C."/>
            <person name="Cuomo C."/>
            <person name="Shea T."/>
            <person name="Young S.K."/>
            <person name="Zeng Q."/>
            <person name="Koehrsen M."/>
            <person name="Haas B."/>
            <person name="Borodovsky M."/>
            <person name="Guigo R."/>
            <person name="Alvarado L."/>
            <person name="Berlin A."/>
            <person name="Borenstein D."/>
            <person name="Chen Z."/>
            <person name="Engels R."/>
            <person name="Freedman E."/>
            <person name="Gellesch M."/>
            <person name="Goldberg J."/>
            <person name="Griggs A."/>
            <person name="Gujja S."/>
            <person name="Heiman D."/>
            <person name="Hepburn T."/>
            <person name="Howarth C."/>
            <person name="Jen D."/>
            <person name="Larson L."/>
            <person name="Lewis B."/>
            <person name="Mehta T."/>
            <person name="Park D."/>
            <person name="Pearson M."/>
            <person name="Roberts A."/>
            <person name="Saif S."/>
            <person name="Shenoy N."/>
            <person name="Sisk P."/>
            <person name="Stolte C."/>
            <person name="Sykes S."/>
            <person name="Walk T."/>
            <person name="White J."/>
            <person name="Yandava C."/>
            <person name="Burger G."/>
            <person name="Gray M.W."/>
            <person name="Holland P.W.H."/>
            <person name="King N."/>
            <person name="Lang F.B.F."/>
            <person name="Roger A.J."/>
            <person name="Ruiz-Trillo I."/>
            <person name="Lander E."/>
            <person name="Nusbaum C."/>
        </authorList>
    </citation>
    <scope>NUCLEOTIDE SEQUENCE [LARGE SCALE GENOMIC DNA]</scope>
    <source>
        <strain evidence="5">ATCC 38327</strain>
    </source>
</reference>
<dbReference type="GO" id="GO:0005886">
    <property type="term" value="C:plasma membrane"/>
    <property type="evidence" value="ECO:0007669"/>
    <property type="project" value="TreeGrafter"/>
</dbReference>
<dbReference type="InterPro" id="IPR056385">
    <property type="entry name" value="UBL_AVO1/Sin1"/>
</dbReference>
<dbReference type="Gene3D" id="2.30.29.30">
    <property type="entry name" value="Pleckstrin-homology domain (PH domain)/Phosphotyrosine-binding domain (PTB)"/>
    <property type="match status" value="1"/>
</dbReference>
<dbReference type="GO" id="GO:0005737">
    <property type="term" value="C:cytoplasm"/>
    <property type="evidence" value="ECO:0007669"/>
    <property type="project" value="TreeGrafter"/>
</dbReference>
<feature type="compositionally biased region" description="Low complexity" evidence="1">
    <location>
        <begin position="231"/>
        <end position="249"/>
    </location>
</feature>
<name>A0A0L0T701_ALLM3</name>
<protein>
    <submittedName>
        <fullName evidence="4">Uncharacterized protein</fullName>
    </submittedName>
</protein>
<dbReference type="eggNOG" id="KOG3739">
    <property type="taxonomic scope" value="Eukaryota"/>
</dbReference>
<evidence type="ECO:0000256" key="1">
    <source>
        <dbReference type="SAM" id="MobiDB-lite"/>
    </source>
</evidence>
<feature type="region of interest" description="Disordered" evidence="1">
    <location>
        <begin position="231"/>
        <end position="250"/>
    </location>
</feature>
<reference evidence="4 5" key="1">
    <citation type="submission" date="2009-11" db="EMBL/GenBank/DDBJ databases">
        <title>Annotation of Allomyces macrogynus ATCC 38327.</title>
        <authorList>
            <consortium name="The Broad Institute Genome Sequencing Platform"/>
            <person name="Russ C."/>
            <person name="Cuomo C."/>
            <person name="Burger G."/>
            <person name="Gray M.W."/>
            <person name="Holland P.W.H."/>
            <person name="King N."/>
            <person name="Lang F.B.F."/>
            <person name="Roger A.J."/>
            <person name="Ruiz-Trillo I."/>
            <person name="Young S.K."/>
            <person name="Zeng Q."/>
            <person name="Gargeya S."/>
            <person name="Fitzgerald M."/>
            <person name="Haas B."/>
            <person name="Abouelleil A."/>
            <person name="Alvarado L."/>
            <person name="Arachchi H.M."/>
            <person name="Berlin A."/>
            <person name="Chapman S.B."/>
            <person name="Gearin G."/>
            <person name="Goldberg J."/>
            <person name="Griggs A."/>
            <person name="Gujja S."/>
            <person name="Hansen M."/>
            <person name="Heiman D."/>
            <person name="Howarth C."/>
            <person name="Larimer J."/>
            <person name="Lui A."/>
            <person name="MacDonald P.J.P."/>
            <person name="McCowen C."/>
            <person name="Montmayeur A."/>
            <person name="Murphy C."/>
            <person name="Neiman D."/>
            <person name="Pearson M."/>
            <person name="Priest M."/>
            <person name="Roberts A."/>
            <person name="Saif S."/>
            <person name="Shea T."/>
            <person name="Sisk P."/>
            <person name="Stolte C."/>
            <person name="Sykes S."/>
            <person name="Wortman J."/>
            <person name="Nusbaum C."/>
            <person name="Birren B."/>
        </authorList>
    </citation>
    <scope>NUCLEOTIDE SEQUENCE [LARGE SCALE GENOMIC DNA]</scope>
    <source>
        <strain evidence="4 5">ATCC 38327</strain>
    </source>
</reference>
<dbReference type="GO" id="GO:0038203">
    <property type="term" value="P:TORC2 signaling"/>
    <property type="evidence" value="ECO:0007669"/>
    <property type="project" value="TreeGrafter"/>
</dbReference>
<dbReference type="Proteomes" id="UP000054350">
    <property type="component" value="Unassembled WGS sequence"/>
</dbReference>
<dbReference type="OrthoDB" id="241990at2759"/>
<accession>A0A0L0T701</accession>
<proteinExistence type="predicted"/>
<evidence type="ECO:0000313" key="5">
    <source>
        <dbReference type="Proteomes" id="UP000054350"/>
    </source>
</evidence>
<dbReference type="PANTHER" id="PTHR13335:SF1">
    <property type="entry name" value="TARGET OF RAPAMYCIN COMPLEX 2 SUBUNIT MAPKAP1"/>
    <property type="match status" value="1"/>
</dbReference>
<dbReference type="InterPro" id="IPR011993">
    <property type="entry name" value="PH-like_dom_sf"/>
</dbReference>
<feature type="domain" description="AVO1/Sin1 ubiquitin-like" evidence="3">
    <location>
        <begin position="21"/>
        <end position="98"/>
    </location>
</feature>
<dbReference type="Pfam" id="PF16979">
    <property type="entry name" value="SIN1_PH"/>
    <property type="match status" value="1"/>
</dbReference>
<evidence type="ECO:0000259" key="3">
    <source>
        <dbReference type="Pfam" id="PF23164"/>
    </source>
</evidence>
<evidence type="ECO:0000259" key="2">
    <source>
        <dbReference type="Pfam" id="PF16979"/>
    </source>
</evidence>
<dbReference type="PANTHER" id="PTHR13335">
    <property type="entry name" value="TARGET OF RAPAMYCIN COMPLEX 2 SUBUNIT MAPKAP1"/>
    <property type="match status" value="1"/>
</dbReference>
<evidence type="ECO:0000313" key="4">
    <source>
        <dbReference type="EMBL" id="KNE70578.1"/>
    </source>
</evidence>
<dbReference type="InterPro" id="IPR008828">
    <property type="entry name" value="Sin1/Avo1"/>
</dbReference>
<keyword evidence="5" id="KW-1185">Reference proteome</keyword>
<sequence>MFPLLPAPTIPAPTSSGPATKLFIKVHLYSTIEVRHTTTLNVAPTTPLAQIFDAVCRKRSVNPKDYLLKLPDMQTAITDLNQPFASLGHVTELFLMKKSIGTSAGDMFLRPPGEEAPDPKSALAVAHLLPGSDLAMVLTYKKFTVLRKMPMFMGRQERVLALDGEYLHILPAENRQFFDNHVKTSSYHMSSVIACKQNKKLPSQFRLELVRAAAGALPTATAPVSTAAGATANGAGAGSTSAGAPTATSLPGGETKVYEFEAADPATAAEICSQISLRVQLARPASTAGAAATAARGVGALVGATGVGVLGVAGMPTA</sequence>
<feature type="domain" description="SIN1-type PH" evidence="2">
    <location>
        <begin position="139"/>
        <end position="276"/>
    </location>
</feature>
<dbReference type="AlphaFoldDB" id="A0A0L0T701"/>
<dbReference type="InterPro" id="IPR031313">
    <property type="entry name" value="Sin1_PH_dom"/>
</dbReference>
<organism evidence="4 5">
    <name type="scientific">Allomyces macrogynus (strain ATCC 38327)</name>
    <name type="common">Allomyces javanicus var. macrogynus</name>
    <dbReference type="NCBI Taxonomy" id="578462"/>
    <lineage>
        <taxon>Eukaryota</taxon>
        <taxon>Fungi</taxon>
        <taxon>Fungi incertae sedis</taxon>
        <taxon>Blastocladiomycota</taxon>
        <taxon>Blastocladiomycetes</taxon>
        <taxon>Blastocladiales</taxon>
        <taxon>Blastocladiaceae</taxon>
        <taxon>Allomyces</taxon>
    </lineage>
</organism>
<dbReference type="STRING" id="578462.A0A0L0T701"/>
<dbReference type="Gene3D" id="3.10.20.90">
    <property type="entry name" value="Phosphatidylinositol 3-kinase Catalytic Subunit, Chain A, domain 1"/>
    <property type="match status" value="1"/>
</dbReference>
<gene>
    <name evidence="4" type="ORF">AMAG_14703</name>
</gene>
<dbReference type="GO" id="GO:0031932">
    <property type="term" value="C:TORC2 complex"/>
    <property type="evidence" value="ECO:0007669"/>
    <property type="project" value="InterPro"/>
</dbReference>
<dbReference type="GO" id="GO:0005546">
    <property type="term" value="F:phosphatidylinositol-4,5-bisphosphate binding"/>
    <property type="evidence" value="ECO:0007669"/>
    <property type="project" value="TreeGrafter"/>
</dbReference>
<dbReference type="VEuPathDB" id="FungiDB:AMAG_14703"/>
<dbReference type="EMBL" id="GG745366">
    <property type="protein sequence ID" value="KNE70578.1"/>
    <property type="molecule type" value="Genomic_DNA"/>
</dbReference>